<dbReference type="Pfam" id="PF01429">
    <property type="entry name" value="MBD"/>
    <property type="match status" value="1"/>
</dbReference>
<dbReference type="PANTHER" id="PTHR33729">
    <property type="entry name" value="METHYL-CPG BINDING DOMAIN CONTAINING PROTEIN, EXPRESSED"/>
    <property type="match status" value="1"/>
</dbReference>
<proteinExistence type="predicted"/>
<feature type="compositionally biased region" description="Basic and acidic residues" evidence="6">
    <location>
        <begin position="123"/>
        <end position="193"/>
    </location>
</feature>
<dbReference type="SUPFAM" id="SSF54171">
    <property type="entry name" value="DNA-binding domain"/>
    <property type="match status" value="1"/>
</dbReference>
<dbReference type="CDD" id="cd00122">
    <property type="entry name" value="MBD"/>
    <property type="match status" value="1"/>
</dbReference>
<evidence type="ECO:0000259" key="7">
    <source>
        <dbReference type="PROSITE" id="PS50982"/>
    </source>
</evidence>
<dbReference type="Gene3D" id="3.30.890.10">
    <property type="entry name" value="Methyl-cpg-binding Protein 2, Chain A"/>
    <property type="match status" value="1"/>
</dbReference>
<evidence type="ECO:0000256" key="1">
    <source>
        <dbReference type="ARBA" id="ARBA00004123"/>
    </source>
</evidence>
<dbReference type="GO" id="GO:0005634">
    <property type="term" value="C:nucleus"/>
    <property type="evidence" value="ECO:0007669"/>
    <property type="project" value="UniProtKB-SubCell"/>
</dbReference>
<feature type="domain" description="MBD" evidence="7">
    <location>
        <begin position="4"/>
        <end position="74"/>
    </location>
</feature>
<dbReference type="EMBL" id="JAIWQS010000009">
    <property type="protein sequence ID" value="KAJ8755713.1"/>
    <property type="molecule type" value="Genomic_DNA"/>
</dbReference>
<dbReference type="GO" id="GO:0003677">
    <property type="term" value="F:DNA binding"/>
    <property type="evidence" value="ECO:0007669"/>
    <property type="project" value="UniProtKB-KW"/>
</dbReference>
<evidence type="ECO:0000313" key="9">
    <source>
        <dbReference type="Proteomes" id="UP001159364"/>
    </source>
</evidence>
<dbReference type="PANTHER" id="PTHR33729:SF12">
    <property type="entry name" value="MBD DOMAIN-CONTAINING PROTEIN"/>
    <property type="match status" value="1"/>
</dbReference>
<feature type="compositionally biased region" description="Polar residues" evidence="6">
    <location>
        <begin position="80"/>
        <end position="90"/>
    </location>
</feature>
<keyword evidence="2" id="KW-0805">Transcription regulation</keyword>
<name>A0AAV8SU14_9ROSI</name>
<feature type="compositionally biased region" description="Acidic residues" evidence="6">
    <location>
        <begin position="194"/>
        <end position="203"/>
    </location>
</feature>
<keyword evidence="9" id="KW-1185">Reference proteome</keyword>
<keyword evidence="5" id="KW-0539">Nucleus</keyword>
<dbReference type="InterPro" id="IPR001739">
    <property type="entry name" value="Methyl_CpG_DNA-bd"/>
</dbReference>
<evidence type="ECO:0000256" key="4">
    <source>
        <dbReference type="ARBA" id="ARBA00023163"/>
    </source>
</evidence>
<organism evidence="8 9">
    <name type="scientific">Erythroxylum novogranatense</name>
    <dbReference type="NCBI Taxonomy" id="1862640"/>
    <lineage>
        <taxon>Eukaryota</taxon>
        <taxon>Viridiplantae</taxon>
        <taxon>Streptophyta</taxon>
        <taxon>Embryophyta</taxon>
        <taxon>Tracheophyta</taxon>
        <taxon>Spermatophyta</taxon>
        <taxon>Magnoliopsida</taxon>
        <taxon>eudicotyledons</taxon>
        <taxon>Gunneridae</taxon>
        <taxon>Pentapetalae</taxon>
        <taxon>rosids</taxon>
        <taxon>fabids</taxon>
        <taxon>Malpighiales</taxon>
        <taxon>Erythroxylaceae</taxon>
        <taxon>Erythroxylum</taxon>
    </lineage>
</organism>
<evidence type="ECO:0000256" key="5">
    <source>
        <dbReference type="ARBA" id="ARBA00023242"/>
    </source>
</evidence>
<comment type="subcellular location">
    <subcellularLocation>
        <location evidence="1">Nucleus</location>
    </subcellularLocation>
</comment>
<evidence type="ECO:0000256" key="6">
    <source>
        <dbReference type="SAM" id="MobiDB-lite"/>
    </source>
</evidence>
<dbReference type="Proteomes" id="UP001159364">
    <property type="component" value="Linkage Group LG09"/>
</dbReference>
<dbReference type="PROSITE" id="PS50982">
    <property type="entry name" value="MBD"/>
    <property type="match status" value="1"/>
</dbReference>
<protein>
    <recommendedName>
        <fullName evidence="7">MBD domain-containing protein</fullName>
    </recommendedName>
</protein>
<evidence type="ECO:0000256" key="3">
    <source>
        <dbReference type="ARBA" id="ARBA00023125"/>
    </source>
</evidence>
<feature type="region of interest" description="Disordered" evidence="6">
    <location>
        <begin position="55"/>
        <end position="339"/>
    </location>
</feature>
<dbReference type="InterPro" id="IPR016177">
    <property type="entry name" value="DNA-bd_dom_sf"/>
</dbReference>
<keyword evidence="4" id="KW-0804">Transcription</keyword>
<evidence type="ECO:0000313" key="8">
    <source>
        <dbReference type="EMBL" id="KAJ8755713.1"/>
    </source>
</evidence>
<gene>
    <name evidence="8" type="ORF">K2173_024257</name>
</gene>
<evidence type="ECO:0000256" key="2">
    <source>
        <dbReference type="ARBA" id="ARBA00023015"/>
    </source>
</evidence>
<dbReference type="InterPro" id="IPR039622">
    <property type="entry name" value="MBD10/11"/>
</dbReference>
<comment type="caution">
    <text evidence="8">The sequence shown here is derived from an EMBL/GenBank/DDBJ whole genome shotgun (WGS) entry which is preliminary data.</text>
</comment>
<sequence length="339" mass="36694">MEAKEEVVSVELPAPSSWKKMFYPKRGGTPRKSEITFIAPTGEEINTRRQLEQYLKAHPGNPPISEFDWGTGETPRRSARISQKAKTTPTPEKEPAKKRSRKSSGSKKENKETESAPEESEGEKDIKMKDAEGTLKQNAEAEKGEDKEPDEGKENEDATKEKTSSEEVKKDSETTEDIDRGKGAEDTEVKGDAMEAEMQENTEAELKDKPAEEINSGGVDENGNKKDEGLVGEVPQTEAEKNAPDGEKNIPGTVTVEANEGPDKNNSDIPVTVTVEANEGPDRNNSNGSVAAPEEETKDKPEGIDGQAKTVDGIAENGKVNQIGLSDAPKHPAPPTVSC</sequence>
<dbReference type="AlphaFoldDB" id="A0AAV8SU14"/>
<reference evidence="8 9" key="1">
    <citation type="submission" date="2021-09" db="EMBL/GenBank/DDBJ databases">
        <title>Genomic insights and catalytic innovation underlie evolution of tropane alkaloids biosynthesis.</title>
        <authorList>
            <person name="Wang Y.-J."/>
            <person name="Tian T."/>
            <person name="Huang J.-P."/>
            <person name="Huang S.-X."/>
        </authorList>
    </citation>
    <scope>NUCLEOTIDE SEQUENCE [LARGE SCALE GENOMIC DNA]</scope>
    <source>
        <strain evidence="8">KIB-2018</strain>
        <tissue evidence="8">Leaf</tissue>
    </source>
</reference>
<accession>A0AAV8SU14</accession>
<feature type="compositionally biased region" description="Basic and acidic residues" evidence="6">
    <location>
        <begin position="238"/>
        <end position="248"/>
    </location>
</feature>
<keyword evidence="3" id="KW-0238">DNA-binding</keyword>